<evidence type="ECO:0000313" key="12">
    <source>
        <dbReference type="EMBL" id="KJY02305.1"/>
    </source>
</evidence>
<evidence type="ECO:0000256" key="8">
    <source>
        <dbReference type="SAM" id="Coils"/>
    </source>
</evidence>
<dbReference type="STRING" id="1047168.A0A0F4GXY1"/>
<feature type="domain" description="Vacuolar protein sorting-associated protein 54 N-terminal" evidence="11">
    <location>
        <begin position="286"/>
        <end position="395"/>
    </location>
</feature>
<evidence type="ECO:0000256" key="4">
    <source>
        <dbReference type="ARBA" id="ARBA00022448"/>
    </source>
</evidence>
<feature type="region of interest" description="Disordered" evidence="9">
    <location>
        <begin position="534"/>
        <end position="557"/>
    </location>
</feature>
<feature type="compositionally biased region" description="Basic and acidic residues" evidence="9">
    <location>
        <begin position="1113"/>
        <end position="1135"/>
    </location>
</feature>
<reference evidence="12 13" key="1">
    <citation type="submission" date="2015-03" db="EMBL/GenBank/DDBJ databases">
        <title>RNA-seq based gene annotation and comparative genomics of four Zymoseptoria species reveal species-specific pathogenicity related genes and transposable element activity.</title>
        <authorList>
            <person name="Grandaubert J."/>
            <person name="Bhattacharyya A."/>
            <person name="Stukenbrock E.H."/>
        </authorList>
    </citation>
    <scope>NUCLEOTIDE SEQUENCE [LARGE SCALE GENOMIC DNA]</scope>
    <source>
        <strain evidence="12 13">Zb18110</strain>
    </source>
</reference>
<protein>
    <recommendedName>
        <fullName evidence="3">Vacuolar protein sorting-associated protein 54</fullName>
    </recommendedName>
</protein>
<evidence type="ECO:0000259" key="10">
    <source>
        <dbReference type="Pfam" id="PF07928"/>
    </source>
</evidence>
<comment type="subcellular location">
    <subcellularLocation>
        <location evidence="1">Golgi apparatus</location>
        <location evidence="1">trans-Golgi network</location>
    </subcellularLocation>
</comment>
<dbReference type="InterPro" id="IPR012501">
    <property type="entry name" value="Vps54_C"/>
</dbReference>
<dbReference type="InterPro" id="IPR019515">
    <property type="entry name" value="VPS54_N"/>
</dbReference>
<dbReference type="PANTHER" id="PTHR12965:SF0">
    <property type="entry name" value="VACUOLAR PROTEIN SORTING-ASSOCIATED PROTEIN 54"/>
    <property type="match status" value="1"/>
</dbReference>
<evidence type="ECO:0000256" key="7">
    <source>
        <dbReference type="ARBA" id="ARBA00023054"/>
    </source>
</evidence>
<keyword evidence="7 8" id="KW-0175">Coiled coil</keyword>
<dbReference type="OrthoDB" id="10259024at2759"/>
<keyword evidence="13" id="KW-1185">Reference proteome</keyword>
<feature type="compositionally biased region" description="Polar residues" evidence="9">
    <location>
        <begin position="15"/>
        <end position="25"/>
    </location>
</feature>
<evidence type="ECO:0000256" key="9">
    <source>
        <dbReference type="SAM" id="MobiDB-lite"/>
    </source>
</evidence>
<feature type="region of interest" description="Disordered" evidence="9">
    <location>
        <begin position="766"/>
        <end position="798"/>
    </location>
</feature>
<dbReference type="GO" id="GO:0000938">
    <property type="term" value="C:GARP complex"/>
    <property type="evidence" value="ECO:0007669"/>
    <property type="project" value="InterPro"/>
</dbReference>
<feature type="compositionally biased region" description="Polar residues" evidence="9">
    <location>
        <begin position="36"/>
        <end position="57"/>
    </location>
</feature>
<dbReference type="GO" id="GO:0015031">
    <property type="term" value="P:protein transport"/>
    <property type="evidence" value="ECO:0007669"/>
    <property type="project" value="UniProtKB-KW"/>
</dbReference>
<evidence type="ECO:0000256" key="5">
    <source>
        <dbReference type="ARBA" id="ARBA00022927"/>
    </source>
</evidence>
<sequence>MSSPMHSPSVFIDSPTDTPSPSATRSAFPFPHDAFSRQSSGRYQPRRGSTASVQSVGSIGGSLDMQQRRGSSVRESSQNAISTLLQPPIMRTGMLPHTQASATASGGYKAPTTRDIPPVTLTNVPHVPPENFRDYLAKIGPLFESFQRGRAEPDQPAWMKKDKELEKTDRFAEALERRISRDASAPPTFSRQSSVSLLSPIESPTRRRGSGQVRRNRNEPTPLSTIPTVYFDEDFHLENPRTFDVVSERAEIIRPPPGTPAVEQKAPNGTTPPPRKALATNAILQEKMSWYMDTVEVHLINSISTASSGFFAALGSLKELQTEAEESVAKIQSLREDLRRLDKEVALSGLEVAAKRRRRENVRKLGKATAQVQRVVESVRKADGLVDAGSYDEAADQMDRVGRLVCGQAEKGEEDQELIDLRPLKALQGLDTGLQELQLRIGTGFAHRFTSILMEDLRQHVDKVPSSDTLKRMSRQRGIQPVYMETNEQFRKDLLVALKGLARAGHTAPATAGFREAVNKEMKAIIRRYLPSSSDDDADSMVSTSTRGGNQLTQQEKSSILARNLRALDPEDAEKLFINIYTSVSEALRRVSTQTKILLDVTSSMRAPEPKSPTRVSTRSMDEQMSHGLPAPSPKVTVQEELSQALDMSSLLGVAVDTAQTQITRVLKVRNEQSIRVSKELFLRYFTLNRVFADECEAVSGRGGNVLKGIINAQISGFVQVLGTSETERIASVLDNDTWNAEDFTDHHDTLLQRVLTAMTHDPPEWTTSTTPLWQDIPASTNGTSTTPPAANGTKTTAKPAHINSTRFILVRSALALLSPLDTLLSLTSSLPSLTPAIANSLLDLLRTFNSRACQLILGAGATRSAGLKNITTKHLALASQALSFVIELIPYIREAIRRHLPAAGSQSPAVGAAAPSPNNVLQEFDKLKRLYQDHQSGIQDKLVEIMTSRSNAHVKAMSSINFDNPPTTGTAGEPSPYIETLTKETLTLHRVLSRHLPDVEVGMIMRRIFEGYREQWVAAYGKVVVNTKQGAERLRGDGKVFGERLGKVDGFESLVGRAVEGVLEGKVKGVEEKIKVADEKVKTEEKVKIPEVKKVEEKGEVMFDADGDGSDDEKTAEMATEKDGKGNEKANDKA</sequence>
<dbReference type="GO" id="GO:0005829">
    <property type="term" value="C:cytosol"/>
    <property type="evidence" value="ECO:0007669"/>
    <property type="project" value="GOC"/>
</dbReference>
<feature type="region of interest" description="Disordered" evidence="9">
    <location>
        <begin position="177"/>
        <end position="225"/>
    </location>
</feature>
<dbReference type="AlphaFoldDB" id="A0A0F4GXY1"/>
<feature type="region of interest" description="Disordered" evidence="9">
    <location>
        <begin position="254"/>
        <end position="274"/>
    </location>
</feature>
<comment type="similarity">
    <text evidence="2">Belongs to the VPS54 family.</text>
</comment>
<organism evidence="12 13">
    <name type="scientific">Zymoseptoria brevis</name>
    <dbReference type="NCBI Taxonomy" id="1047168"/>
    <lineage>
        <taxon>Eukaryota</taxon>
        <taxon>Fungi</taxon>
        <taxon>Dikarya</taxon>
        <taxon>Ascomycota</taxon>
        <taxon>Pezizomycotina</taxon>
        <taxon>Dothideomycetes</taxon>
        <taxon>Dothideomycetidae</taxon>
        <taxon>Mycosphaerellales</taxon>
        <taxon>Mycosphaerellaceae</taxon>
        <taxon>Zymoseptoria</taxon>
    </lineage>
</organism>
<name>A0A0F4GXY1_9PEZI</name>
<evidence type="ECO:0000259" key="11">
    <source>
        <dbReference type="Pfam" id="PF10475"/>
    </source>
</evidence>
<dbReference type="GO" id="GO:0019905">
    <property type="term" value="F:syntaxin binding"/>
    <property type="evidence" value="ECO:0007669"/>
    <property type="project" value="TreeGrafter"/>
</dbReference>
<proteinExistence type="inferred from homology"/>
<feature type="compositionally biased region" description="Polar residues" evidence="9">
    <location>
        <begin position="64"/>
        <end position="78"/>
    </location>
</feature>
<dbReference type="Pfam" id="PF10475">
    <property type="entry name" value="Vps54_N"/>
    <property type="match status" value="1"/>
</dbReference>
<feature type="region of interest" description="Disordered" evidence="9">
    <location>
        <begin position="1100"/>
        <end position="1135"/>
    </location>
</feature>
<dbReference type="InterPro" id="IPR039745">
    <property type="entry name" value="Vps54"/>
</dbReference>
<dbReference type="Gene3D" id="6.10.250.860">
    <property type="match status" value="1"/>
</dbReference>
<dbReference type="Proteomes" id="UP000033647">
    <property type="component" value="Unassembled WGS sequence"/>
</dbReference>
<dbReference type="EMBL" id="LAFY01000064">
    <property type="protein sequence ID" value="KJY02305.1"/>
    <property type="molecule type" value="Genomic_DNA"/>
</dbReference>
<accession>A0A0F4GXY1</accession>
<dbReference type="GO" id="GO:0006896">
    <property type="term" value="P:Golgi to vacuole transport"/>
    <property type="evidence" value="ECO:0007669"/>
    <property type="project" value="TreeGrafter"/>
</dbReference>
<feature type="coiled-coil region" evidence="8">
    <location>
        <begin position="317"/>
        <end position="344"/>
    </location>
</feature>
<dbReference type="Pfam" id="PF07928">
    <property type="entry name" value="Vps54"/>
    <property type="match status" value="1"/>
</dbReference>
<keyword evidence="4" id="KW-0813">Transport</keyword>
<keyword evidence="6" id="KW-0333">Golgi apparatus</keyword>
<evidence type="ECO:0000256" key="1">
    <source>
        <dbReference type="ARBA" id="ARBA00004601"/>
    </source>
</evidence>
<comment type="caution">
    <text evidence="12">The sequence shown here is derived from an EMBL/GenBank/DDBJ whole genome shotgun (WGS) entry which is preliminary data.</text>
</comment>
<keyword evidence="5" id="KW-0653">Protein transport</keyword>
<evidence type="ECO:0000256" key="2">
    <source>
        <dbReference type="ARBA" id="ARBA00009150"/>
    </source>
</evidence>
<feature type="domain" description="Vacuolar protein sorting-associated protein 54 C-terminal" evidence="10">
    <location>
        <begin position="806"/>
        <end position="950"/>
    </location>
</feature>
<evidence type="ECO:0000256" key="6">
    <source>
        <dbReference type="ARBA" id="ARBA00023034"/>
    </source>
</evidence>
<feature type="compositionally biased region" description="Polar residues" evidence="9">
    <location>
        <begin position="546"/>
        <end position="557"/>
    </location>
</feature>
<dbReference type="GO" id="GO:0042147">
    <property type="term" value="P:retrograde transport, endosome to Golgi"/>
    <property type="evidence" value="ECO:0007669"/>
    <property type="project" value="InterPro"/>
</dbReference>
<feature type="region of interest" description="Disordered" evidence="9">
    <location>
        <begin position="1"/>
        <end position="78"/>
    </location>
</feature>
<gene>
    <name evidence="12" type="ORF">TI39_contig67g00004</name>
</gene>
<dbReference type="PANTHER" id="PTHR12965">
    <property type="entry name" value="VACUOLAR PROTEIN SORTING 54"/>
    <property type="match status" value="1"/>
</dbReference>
<feature type="compositionally biased region" description="Polar residues" evidence="9">
    <location>
        <begin position="187"/>
        <end position="197"/>
    </location>
</feature>
<evidence type="ECO:0000256" key="3">
    <source>
        <dbReference type="ARBA" id="ARBA00017665"/>
    </source>
</evidence>
<evidence type="ECO:0000313" key="13">
    <source>
        <dbReference type="Proteomes" id="UP000033647"/>
    </source>
</evidence>